<dbReference type="Pfam" id="PF09732">
    <property type="entry name" value="CactinC_cactus"/>
    <property type="match status" value="1"/>
</dbReference>
<evidence type="ECO:0000313" key="6">
    <source>
        <dbReference type="EMBL" id="KAG7366989.1"/>
    </source>
</evidence>
<organism evidence="6 7">
    <name type="scientific">Nitzschia inconspicua</name>
    <dbReference type="NCBI Taxonomy" id="303405"/>
    <lineage>
        <taxon>Eukaryota</taxon>
        <taxon>Sar</taxon>
        <taxon>Stramenopiles</taxon>
        <taxon>Ochrophyta</taxon>
        <taxon>Bacillariophyta</taxon>
        <taxon>Bacillariophyceae</taxon>
        <taxon>Bacillariophycidae</taxon>
        <taxon>Bacillariales</taxon>
        <taxon>Bacillariaceae</taxon>
        <taxon>Nitzschia</taxon>
    </lineage>
</organism>
<evidence type="ECO:0000256" key="2">
    <source>
        <dbReference type="ARBA" id="ARBA00034534"/>
    </source>
</evidence>
<reference evidence="6" key="1">
    <citation type="journal article" date="2021" name="Sci. Rep.">
        <title>Diploid genomic architecture of Nitzschia inconspicua, an elite biomass production diatom.</title>
        <authorList>
            <person name="Oliver A."/>
            <person name="Podell S."/>
            <person name="Pinowska A."/>
            <person name="Traller J.C."/>
            <person name="Smith S.R."/>
            <person name="McClure R."/>
            <person name="Beliaev A."/>
            <person name="Bohutskyi P."/>
            <person name="Hill E.A."/>
            <person name="Rabines A."/>
            <person name="Zheng H."/>
            <person name="Allen L.Z."/>
            <person name="Kuo A."/>
            <person name="Grigoriev I.V."/>
            <person name="Allen A.E."/>
            <person name="Hazlebeck D."/>
            <person name="Allen E.E."/>
        </authorList>
    </citation>
    <scope>NUCLEOTIDE SEQUENCE</scope>
    <source>
        <strain evidence="6">Hildebrandi</strain>
    </source>
</reference>
<comment type="caution">
    <text evidence="6">The sequence shown here is derived from an EMBL/GenBank/DDBJ whole genome shotgun (WGS) entry which is preliminary data.</text>
</comment>
<feature type="region of interest" description="Disordered" evidence="3">
    <location>
        <begin position="498"/>
        <end position="525"/>
    </location>
</feature>
<evidence type="ECO:0000259" key="5">
    <source>
        <dbReference type="Pfam" id="PF10312"/>
    </source>
</evidence>
<dbReference type="PANTHER" id="PTHR21737">
    <property type="entry name" value="POLYGLUTAMINE BINDING PROTEIN 1/MARVEL MEMBRANE-ASSOCIATING DOMAIN CONTAINING 3"/>
    <property type="match status" value="1"/>
</dbReference>
<dbReference type="PANTHER" id="PTHR21737:SF4">
    <property type="entry name" value="SPLICING FACTOR CACTIN"/>
    <property type="match status" value="1"/>
</dbReference>
<evidence type="ECO:0000259" key="4">
    <source>
        <dbReference type="Pfam" id="PF09732"/>
    </source>
</evidence>
<feature type="region of interest" description="Disordered" evidence="3">
    <location>
        <begin position="1"/>
        <end position="256"/>
    </location>
</feature>
<dbReference type="EMBL" id="JAGRRH010000007">
    <property type="protein sequence ID" value="KAG7366989.1"/>
    <property type="molecule type" value="Genomic_DNA"/>
</dbReference>
<dbReference type="AlphaFoldDB" id="A0A9K3Q3G7"/>
<dbReference type="OrthoDB" id="265955at2759"/>
<feature type="domain" description="Splicing factor Cactin C-terminal" evidence="4">
    <location>
        <begin position="560"/>
        <end position="683"/>
    </location>
</feature>
<dbReference type="SMART" id="SM01050">
    <property type="entry name" value="CactinC_cactus"/>
    <property type="match status" value="1"/>
</dbReference>
<comment type="similarity">
    <text evidence="1">Belongs to the CACTIN family.</text>
</comment>
<feature type="compositionally biased region" description="Basic and acidic residues" evidence="3">
    <location>
        <begin position="1"/>
        <end position="81"/>
    </location>
</feature>
<dbReference type="InterPro" id="IPR019134">
    <property type="entry name" value="Cactin_C"/>
</dbReference>
<feature type="compositionally biased region" description="Basic and acidic residues" evidence="3">
    <location>
        <begin position="228"/>
        <end position="256"/>
    </location>
</feature>
<accession>A0A9K3Q3G7</accession>
<keyword evidence="7" id="KW-1185">Reference proteome</keyword>
<feature type="compositionally biased region" description="Low complexity" evidence="3">
    <location>
        <begin position="133"/>
        <end position="151"/>
    </location>
</feature>
<dbReference type="Proteomes" id="UP000693970">
    <property type="component" value="Unassembled WGS sequence"/>
</dbReference>
<feature type="compositionally biased region" description="Basic residues" evidence="3">
    <location>
        <begin position="89"/>
        <end position="131"/>
    </location>
</feature>
<dbReference type="GO" id="GO:0045292">
    <property type="term" value="P:mRNA cis splicing, via spliceosome"/>
    <property type="evidence" value="ECO:0007669"/>
    <property type="project" value="TreeGrafter"/>
</dbReference>
<sequence>MPSSKGEEKHDKRSHDKKRDRQRIDKQPTVNREDDEVKHDLKEIDDGDFDRHKERDEDVDRKRKKGRIDDKEHRSESKGSDDESYDGNRRRRHSKRKRKRESSRSSKRPSKKTSSRKHKRRHHKSKKKRRYSSSESSSSDDSSSSDSSSSSSDDDDVTKTSKRKIVMNDKLLAKLNARGETLEERKERRAQKRAAKIQARFGYTAEENPFNDPNLHETFNWTKKKEKKAGTDNKQSRDTIEEIETIRQRRKERELEREEMERLRAEESRMKELENYDEWAKKEEEFHLEQQRKRSAIRLVEGREKPIDILAKNLLLFGLTDEEKQKRAAVKYQERYNALDEVQKLDAELEEPHKIVSYLKLVELQELLVDIDAFRLLEKEAMGDCGNVTIITYWEALSVVVKDEIKMLQNGGEDSTYAKKMDGIKSIFYGQSRPDLLKMREEIETKLRSPSSSADVDIDRSYWITVLEQLKVHLAKMELSEMHSKMLVRQLEKLEQRKEELAEQQKNQSANADQEDVQRQDASQSMVPLNVDANFGNLEEELGLTDEIILAASGNQSYSWQDRYAPRKPRYFNRVRTGFDWNKYNQTHYDSENPPPKIVQGYKFNIFYPDLVDPTKTPQYFLEPADSNEFCILRFHAGPPYEDVAFKIINREWNKSRKRGFRSTFERGVLSLYFNFTTHWYRR</sequence>
<evidence type="ECO:0000313" key="7">
    <source>
        <dbReference type="Proteomes" id="UP000693970"/>
    </source>
</evidence>
<dbReference type="Pfam" id="PF10312">
    <property type="entry name" value="Cactin_mid"/>
    <property type="match status" value="1"/>
</dbReference>
<dbReference type="GO" id="GO:0005681">
    <property type="term" value="C:spliceosomal complex"/>
    <property type="evidence" value="ECO:0007669"/>
    <property type="project" value="TreeGrafter"/>
</dbReference>
<evidence type="ECO:0000256" key="1">
    <source>
        <dbReference type="ARBA" id="ARBA00006895"/>
    </source>
</evidence>
<dbReference type="GO" id="GO:0005737">
    <property type="term" value="C:cytoplasm"/>
    <property type="evidence" value="ECO:0007669"/>
    <property type="project" value="TreeGrafter"/>
</dbReference>
<reference evidence="6" key="2">
    <citation type="submission" date="2021-04" db="EMBL/GenBank/DDBJ databases">
        <authorList>
            <person name="Podell S."/>
        </authorList>
    </citation>
    <scope>NUCLEOTIDE SEQUENCE</scope>
    <source>
        <strain evidence="6">Hildebrandi</strain>
    </source>
</reference>
<proteinExistence type="inferred from homology"/>
<feature type="domain" description="Splicing factor cactin central" evidence="5">
    <location>
        <begin position="269"/>
        <end position="483"/>
    </location>
</feature>
<dbReference type="InterPro" id="IPR018816">
    <property type="entry name" value="Cactin_central"/>
</dbReference>
<evidence type="ECO:0000256" key="3">
    <source>
        <dbReference type="SAM" id="MobiDB-lite"/>
    </source>
</evidence>
<gene>
    <name evidence="6" type="ORF">IV203_029659</name>
</gene>
<protein>
    <recommendedName>
        <fullName evidence="2">Splicing factor Cactin</fullName>
    </recommendedName>
</protein>
<name>A0A9K3Q3G7_9STRA</name>